<evidence type="ECO:0008006" key="6">
    <source>
        <dbReference type="Google" id="ProtNLM"/>
    </source>
</evidence>
<evidence type="ECO:0000256" key="3">
    <source>
        <dbReference type="SAM" id="SignalP"/>
    </source>
</evidence>
<dbReference type="InterPro" id="IPR016186">
    <property type="entry name" value="C-type_lectin-like/link_sf"/>
</dbReference>
<dbReference type="Gene3D" id="4.10.400.10">
    <property type="entry name" value="Low-density Lipoprotein Receptor"/>
    <property type="match status" value="1"/>
</dbReference>
<dbReference type="InterPro" id="IPR036055">
    <property type="entry name" value="LDL_receptor-like_sf"/>
</dbReference>
<feature type="disulfide bond" evidence="2">
    <location>
        <begin position="516"/>
        <end position="531"/>
    </location>
</feature>
<feature type="chain" id="PRO_5015767300" description="C-type lectin domain-containing protein" evidence="3">
    <location>
        <begin position="22"/>
        <end position="560"/>
    </location>
</feature>
<evidence type="ECO:0000256" key="1">
    <source>
        <dbReference type="ARBA" id="ARBA00023157"/>
    </source>
</evidence>
<dbReference type="Pfam" id="PF00057">
    <property type="entry name" value="Ldl_recept_a"/>
    <property type="match status" value="1"/>
</dbReference>
<gene>
    <name evidence="4" type="ORF">C0Q70_10545</name>
</gene>
<dbReference type="InterPro" id="IPR002172">
    <property type="entry name" value="LDrepeatLR_classA_rpt"/>
</dbReference>
<evidence type="ECO:0000313" key="5">
    <source>
        <dbReference type="Proteomes" id="UP000245119"/>
    </source>
</evidence>
<evidence type="ECO:0000313" key="4">
    <source>
        <dbReference type="EMBL" id="PVD27969.1"/>
    </source>
</evidence>
<feature type="signal peptide" evidence="3">
    <location>
        <begin position="1"/>
        <end position="21"/>
    </location>
</feature>
<dbReference type="SMART" id="SM00192">
    <property type="entry name" value="LDLa"/>
    <property type="match status" value="1"/>
</dbReference>
<comment type="caution">
    <text evidence="2">Lacks conserved residue(s) required for the propagation of feature annotation.</text>
</comment>
<proteinExistence type="predicted"/>
<evidence type="ECO:0000256" key="2">
    <source>
        <dbReference type="PROSITE-ProRule" id="PRU00124"/>
    </source>
</evidence>
<dbReference type="EMBL" id="PZQS01000006">
    <property type="protein sequence ID" value="PVD27969.1"/>
    <property type="molecule type" value="Genomic_DNA"/>
</dbReference>
<dbReference type="InterPro" id="IPR016187">
    <property type="entry name" value="CTDL_fold"/>
</dbReference>
<sequence>MVVYNYLFGLTLLLHLAGVWLLTSDPYLQSQSTPRSKSKIITTSYVVNPYGVSSSVSSVPKATGWVATTNNAVYSTAVGKVYGSYQDTTASNFAQTSFVAVTLKNLTKCLNTSHSLKFTTQNAVVDIRTKSSDKLPRLSSCEIQVTAPASMVFYINVLSINVQCPAFLLELADVGTTSRRLINTCDNDIPSELWSFTNVVTTTFVVTLESQIIQLALNFTAVPVTQRPNLEIMFTSPNRGYIQTPNWDGHRKYPVHMDSWVKVDIPEQSAIMVSVPHMDIEGRVPTICPADGLEYDCIGSEDEADCPYTSPRCGMPWPLMTWKEAFDFCLSQGARLASLNTPAEYNNVFSLLRLTEYGNAYVGMLQMFMQRPMYLNALQWTDGTIAYFKTIDGVATMPACGLFYLQDMNGGIKLKKCDEPRISHALCETEAAPGNQLRPEKSNPRITFLDISAWQNDSSKVVCPAGHMTHTFLSCDVASACWMRSSLSSCDAPLSSLPPAFDCDNGFDRVPHTLVCDHRSDCPDGSDEDFCEFASCYTSGKYDCGNHQVITFVVSANNHI</sequence>
<comment type="caution">
    <text evidence="4">The sequence shown here is derived from an EMBL/GenBank/DDBJ whole genome shotgun (WGS) entry which is preliminary data.</text>
</comment>
<dbReference type="SUPFAM" id="SSF56436">
    <property type="entry name" value="C-type lectin-like"/>
    <property type="match status" value="1"/>
</dbReference>
<dbReference type="CDD" id="cd00112">
    <property type="entry name" value="LDLa"/>
    <property type="match status" value="1"/>
</dbReference>
<reference evidence="4 5" key="1">
    <citation type="submission" date="2018-04" db="EMBL/GenBank/DDBJ databases">
        <title>The genome of golden apple snail Pomacea canaliculata provides insight into stress tolerance and invasive adaptation.</title>
        <authorList>
            <person name="Liu C."/>
            <person name="Liu B."/>
            <person name="Ren Y."/>
            <person name="Zhang Y."/>
            <person name="Wang H."/>
            <person name="Li S."/>
            <person name="Jiang F."/>
            <person name="Yin L."/>
            <person name="Zhang G."/>
            <person name="Qian W."/>
            <person name="Fan W."/>
        </authorList>
    </citation>
    <scope>NUCLEOTIDE SEQUENCE [LARGE SCALE GENOMIC DNA]</scope>
    <source>
        <strain evidence="4">SZHN2017</strain>
        <tissue evidence="4">Muscle</tissue>
    </source>
</reference>
<keyword evidence="1 2" id="KW-1015">Disulfide bond</keyword>
<keyword evidence="3" id="KW-0732">Signal</keyword>
<dbReference type="InterPro" id="IPR035914">
    <property type="entry name" value="Sperma_CUB_dom_sf"/>
</dbReference>
<organism evidence="4 5">
    <name type="scientific">Pomacea canaliculata</name>
    <name type="common">Golden apple snail</name>
    <dbReference type="NCBI Taxonomy" id="400727"/>
    <lineage>
        <taxon>Eukaryota</taxon>
        <taxon>Metazoa</taxon>
        <taxon>Spiralia</taxon>
        <taxon>Lophotrochozoa</taxon>
        <taxon>Mollusca</taxon>
        <taxon>Gastropoda</taxon>
        <taxon>Caenogastropoda</taxon>
        <taxon>Architaenioglossa</taxon>
        <taxon>Ampullarioidea</taxon>
        <taxon>Ampullariidae</taxon>
        <taxon>Pomacea</taxon>
    </lineage>
</organism>
<protein>
    <recommendedName>
        <fullName evidence="6">C-type lectin domain-containing protein</fullName>
    </recommendedName>
</protein>
<dbReference type="AlphaFoldDB" id="A0A2T7P3H7"/>
<keyword evidence="5" id="KW-1185">Reference proteome</keyword>
<accession>A0A2T7P3H7</accession>
<name>A0A2T7P3H7_POMCA</name>
<dbReference type="PROSITE" id="PS50068">
    <property type="entry name" value="LDLRA_2"/>
    <property type="match status" value="1"/>
</dbReference>
<dbReference type="OrthoDB" id="1056777at2759"/>
<dbReference type="CDD" id="cd00037">
    <property type="entry name" value="CLECT"/>
    <property type="match status" value="1"/>
</dbReference>
<dbReference type="Proteomes" id="UP000245119">
    <property type="component" value="Linkage Group LG6"/>
</dbReference>
<dbReference type="Gene3D" id="3.10.100.10">
    <property type="entry name" value="Mannose-Binding Protein A, subunit A"/>
    <property type="match status" value="1"/>
</dbReference>
<dbReference type="SUPFAM" id="SSF57424">
    <property type="entry name" value="LDL receptor-like module"/>
    <property type="match status" value="1"/>
</dbReference>
<dbReference type="SUPFAM" id="SSF49854">
    <property type="entry name" value="Spermadhesin, CUB domain"/>
    <property type="match status" value="1"/>
</dbReference>